<dbReference type="RefSeq" id="WP_394007553.1">
    <property type="nucleotide sequence ID" value="NZ_JBAFUR010000002.1"/>
</dbReference>
<evidence type="ECO:0000313" key="2">
    <source>
        <dbReference type="EMBL" id="MFG1252902.1"/>
    </source>
</evidence>
<dbReference type="EMBL" id="JBAFUR010000002">
    <property type="protein sequence ID" value="MFG1252902.1"/>
    <property type="molecule type" value="Genomic_DNA"/>
</dbReference>
<dbReference type="InterPro" id="IPR036388">
    <property type="entry name" value="WH-like_DNA-bd_sf"/>
</dbReference>
<gene>
    <name evidence="2" type="ORF">V5F30_11885</name>
</gene>
<dbReference type="InterPro" id="IPR000792">
    <property type="entry name" value="Tscrpt_reg_LuxR_C"/>
</dbReference>
<proteinExistence type="predicted"/>
<name>A0ABW6ZHY0_9HYPH</name>
<dbReference type="InterPro" id="IPR016032">
    <property type="entry name" value="Sig_transdc_resp-reg_C-effctor"/>
</dbReference>
<dbReference type="SMART" id="SM00421">
    <property type="entry name" value="HTH_LUXR"/>
    <property type="match status" value="1"/>
</dbReference>
<dbReference type="Proteomes" id="UP001604043">
    <property type="component" value="Unassembled WGS sequence"/>
</dbReference>
<reference evidence="2 3" key="1">
    <citation type="submission" date="2024-02" db="EMBL/GenBank/DDBJ databases">
        <title>Expansion and revision of Xanthobacter and proposal of Roseixanthobacter gen. nov.</title>
        <authorList>
            <person name="Soltysiak M.P.M."/>
            <person name="Jalihal A."/>
            <person name="Ory A."/>
            <person name="Chrisophersen C."/>
            <person name="Lee A.D."/>
            <person name="Boulton J."/>
            <person name="Springer M."/>
        </authorList>
    </citation>
    <scope>NUCLEOTIDE SEQUENCE [LARGE SCALE GENOMIC DNA]</scope>
    <source>
        <strain evidence="2 3">CB5</strain>
    </source>
</reference>
<dbReference type="PROSITE" id="PS50043">
    <property type="entry name" value="HTH_LUXR_2"/>
    <property type="match status" value="1"/>
</dbReference>
<keyword evidence="3" id="KW-1185">Reference proteome</keyword>
<feature type="domain" description="HTH luxR-type" evidence="1">
    <location>
        <begin position="308"/>
        <end position="373"/>
    </location>
</feature>
<dbReference type="SUPFAM" id="SSF46894">
    <property type="entry name" value="C-terminal effector domain of the bipartite response regulators"/>
    <property type="match status" value="1"/>
</dbReference>
<evidence type="ECO:0000313" key="3">
    <source>
        <dbReference type="Proteomes" id="UP001604043"/>
    </source>
</evidence>
<protein>
    <submittedName>
        <fullName evidence="2">LuxR family transcriptional regulator</fullName>
    </submittedName>
</protein>
<accession>A0ABW6ZHY0</accession>
<evidence type="ECO:0000259" key="1">
    <source>
        <dbReference type="PROSITE" id="PS50043"/>
    </source>
</evidence>
<sequence>MTRRNSEKLSSIIGDIYDCVLNPEGWVSVLNRITQATDAAYTTIALASTQDSHGRFAAHSAWAADQMRVLQVEYGFDDIPGLKPALVGDIDTPLTTLSCLSEPELRATKFYREWAGPQGLREGCMVKFVHTSDRIGLLGTSIYADRDVISGEEQHFLTLLSPHLRRAALIGDLLDQARVMAHFYRETLGALTTPILFTDAEARILYANASAERMLTAEAPILSRGSVLQPTNPAMADALLTAIAAASNADVTLGARGIGLPISAAGEAPAVAYVLPLTAGTARAAFRPARAAVFISTTISATPIPEAVLTTLFDLTPAEARVLLKIGSGAGAAATALSLGIGENTLKTHLNRIYAKTNTNRQPDLVKLIADIGAPLAVAGIDAPARLREDGAVD</sequence>
<comment type="caution">
    <text evidence="2">The sequence shown here is derived from an EMBL/GenBank/DDBJ whole genome shotgun (WGS) entry which is preliminary data.</text>
</comment>
<dbReference type="Gene3D" id="1.10.10.10">
    <property type="entry name" value="Winged helix-like DNA-binding domain superfamily/Winged helix DNA-binding domain"/>
    <property type="match status" value="1"/>
</dbReference>
<organism evidence="2 3">
    <name type="scientific">Xanthobacter aminoxidans</name>
    <dbReference type="NCBI Taxonomy" id="186280"/>
    <lineage>
        <taxon>Bacteria</taxon>
        <taxon>Pseudomonadati</taxon>
        <taxon>Pseudomonadota</taxon>
        <taxon>Alphaproteobacteria</taxon>
        <taxon>Hyphomicrobiales</taxon>
        <taxon>Xanthobacteraceae</taxon>
        <taxon>Xanthobacter</taxon>
    </lineage>
</organism>